<evidence type="ECO:0000256" key="3">
    <source>
        <dbReference type="ARBA" id="ARBA00022833"/>
    </source>
</evidence>
<proteinExistence type="predicted"/>
<dbReference type="CDD" id="cd12148">
    <property type="entry name" value="fungal_TF_MHR"/>
    <property type="match status" value="1"/>
</dbReference>
<dbReference type="InterPro" id="IPR052202">
    <property type="entry name" value="Yeast_MetPath_Reg"/>
</dbReference>
<evidence type="ECO:0000256" key="6">
    <source>
        <dbReference type="ARBA" id="ARBA00023163"/>
    </source>
</evidence>
<accession>A0ABR0BI17</accession>
<comment type="subcellular location">
    <subcellularLocation>
        <location evidence="1">Nucleus</location>
    </subcellularLocation>
</comment>
<evidence type="ECO:0000313" key="10">
    <source>
        <dbReference type="EMBL" id="KAK4077677.1"/>
    </source>
</evidence>
<dbReference type="Proteomes" id="UP001287286">
    <property type="component" value="Unassembled WGS sequence"/>
</dbReference>
<feature type="region of interest" description="Disordered" evidence="8">
    <location>
        <begin position="32"/>
        <end position="55"/>
    </location>
</feature>
<dbReference type="PANTHER" id="PTHR47782:SF12">
    <property type="entry name" value="ZN(II)2CYS6 TRANSCRIPTION FACTOR (EUROFUNG)"/>
    <property type="match status" value="1"/>
</dbReference>
<sequence length="764" mass="84698">MSSPAFLPHTHSWQVGAEIAGINSFKQSIQTTSQASHTESLRRHRYPQRTPGQQREWPALQSRRAVVVMRRRFGVPATLAVENAARSKSNVSHIHGPEGPTICEAQMRVQWLETELSRKTGVVCTTIPTGTSLQALCPRQDDTETSPATSCCQQGSTSASAGGPSLAAASPSYTSARNDDNGSEIGLLALNATGEQRYLGPSSGALFANVAIALVRSSGLTQNALRGRPGHPVVNNETLTGSPDEPHPLSPDEVRLLLQSYKIWVHPLYPLFDLDWLDGLVARCSRPTASSDDQSQGRDMGLFYLVMALGAIHRANTIKQLQLDLFHSNVSDKAVPPAYLYSMASRYFHLHLEQLRPSVWFIQIILLICIYTFYGPIGSSQWQLAGLAMRQTAIEIGLHYAPRDGQAVDRDMAERSRVFWTAYSIEISLAYNLGRPPSIGEEHITARLPVVNSRDLSFGLHHIKHRRIQSRIVSQVYNARSRDREVSLQERQGFIASLQAELDEWRRELHDICPRDAHAPYPHSYWDRLYHGTTFVLHRASPLCPRPSDESLECCIQSAGAYIEDMTEVLRTSNVPLSWMLVQGVLFAGLTMLVTARTCCHRLAARTGVRFFLVDLPAWSRKCLVCLAIMNERWNEDLLSKLDRQFELLADDTLEVISTQLTSPGASSRVGCRDQTPTTSSRLNQGLASAVPPSAGVAADPGGNVMIDHFGMDASKFHDADMGESWESFDFFREVLGNDSTQTFLDILGPQTDYSVHGQRMLLA</sequence>
<feature type="region of interest" description="Disordered" evidence="8">
    <location>
        <begin position="224"/>
        <end position="247"/>
    </location>
</feature>
<evidence type="ECO:0000256" key="1">
    <source>
        <dbReference type="ARBA" id="ARBA00004123"/>
    </source>
</evidence>
<dbReference type="EMBL" id="JAWRVI010000093">
    <property type="protein sequence ID" value="KAK4077677.1"/>
    <property type="molecule type" value="Genomic_DNA"/>
</dbReference>
<dbReference type="SMART" id="SM00906">
    <property type="entry name" value="Fungal_trans"/>
    <property type="match status" value="1"/>
</dbReference>
<keyword evidence="3" id="KW-0862">Zinc</keyword>
<feature type="region of interest" description="Disordered" evidence="8">
    <location>
        <begin position="137"/>
        <end position="178"/>
    </location>
</feature>
<keyword evidence="6" id="KW-0804">Transcription</keyword>
<evidence type="ECO:0000256" key="8">
    <source>
        <dbReference type="SAM" id="MobiDB-lite"/>
    </source>
</evidence>
<dbReference type="PANTHER" id="PTHR47782">
    <property type="entry name" value="ZN(II)2CYS6 TRANSCRIPTION FACTOR (EUROFUNG)-RELATED"/>
    <property type="match status" value="1"/>
</dbReference>
<evidence type="ECO:0000256" key="2">
    <source>
        <dbReference type="ARBA" id="ARBA00022723"/>
    </source>
</evidence>
<keyword evidence="11" id="KW-1185">Reference proteome</keyword>
<evidence type="ECO:0000256" key="7">
    <source>
        <dbReference type="ARBA" id="ARBA00023242"/>
    </source>
</evidence>
<name>A0ABR0BI17_PURLI</name>
<keyword evidence="7" id="KW-0539">Nucleus</keyword>
<protein>
    <submittedName>
        <fullName evidence="10">Transcriptional regulator family: Fungal Specific TF</fullName>
    </submittedName>
</protein>
<keyword evidence="4" id="KW-0805">Transcription regulation</keyword>
<organism evidence="10 11">
    <name type="scientific">Purpureocillium lilacinum</name>
    <name type="common">Paecilomyces lilacinus</name>
    <dbReference type="NCBI Taxonomy" id="33203"/>
    <lineage>
        <taxon>Eukaryota</taxon>
        <taxon>Fungi</taxon>
        <taxon>Dikarya</taxon>
        <taxon>Ascomycota</taxon>
        <taxon>Pezizomycotina</taxon>
        <taxon>Sordariomycetes</taxon>
        <taxon>Hypocreomycetidae</taxon>
        <taxon>Hypocreales</taxon>
        <taxon>Ophiocordycipitaceae</taxon>
        <taxon>Purpureocillium</taxon>
    </lineage>
</organism>
<evidence type="ECO:0000256" key="5">
    <source>
        <dbReference type="ARBA" id="ARBA00023125"/>
    </source>
</evidence>
<reference evidence="10 11" key="1">
    <citation type="journal article" date="2024" name="Microbiol. Resour. Announc.">
        <title>Genome annotations for the ascomycete fungi Trichoderma harzianum, Trichoderma aggressivum, and Purpureocillium lilacinum.</title>
        <authorList>
            <person name="Beijen E.P.W."/>
            <person name="Ohm R.A."/>
        </authorList>
    </citation>
    <scope>NUCLEOTIDE SEQUENCE [LARGE SCALE GENOMIC DNA]</scope>
    <source>
        <strain evidence="10 11">CBS 150709</strain>
    </source>
</reference>
<keyword evidence="2" id="KW-0479">Metal-binding</keyword>
<feature type="domain" description="Xylanolytic transcriptional activator regulatory" evidence="9">
    <location>
        <begin position="381"/>
        <end position="455"/>
    </location>
</feature>
<comment type="caution">
    <text evidence="10">The sequence shown here is derived from an EMBL/GenBank/DDBJ whole genome shotgun (WGS) entry which is preliminary data.</text>
</comment>
<keyword evidence="5" id="KW-0238">DNA-binding</keyword>
<feature type="compositionally biased region" description="Low complexity" evidence="8">
    <location>
        <begin position="158"/>
        <end position="172"/>
    </location>
</feature>
<dbReference type="InterPro" id="IPR007219">
    <property type="entry name" value="XnlR_reg_dom"/>
</dbReference>
<dbReference type="Pfam" id="PF04082">
    <property type="entry name" value="Fungal_trans"/>
    <property type="match status" value="1"/>
</dbReference>
<evidence type="ECO:0000256" key="4">
    <source>
        <dbReference type="ARBA" id="ARBA00023015"/>
    </source>
</evidence>
<evidence type="ECO:0000259" key="9">
    <source>
        <dbReference type="SMART" id="SM00906"/>
    </source>
</evidence>
<gene>
    <name evidence="10" type="ORF">Purlil1_12227</name>
</gene>
<feature type="compositionally biased region" description="Polar residues" evidence="8">
    <location>
        <begin position="145"/>
        <end position="157"/>
    </location>
</feature>
<evidence type="ECO:0000313" key="11">
    <source>
        <dbReference type="Proteomes" id="UP001287286"/>
    </source>
</evidence>